<dbReference type="RefSeq" id="WP_377816853.1">
    <property type="nucleotide sequence ID" value="NZ_JBHRSJ010000035.1"/>
</dbReference>
<dbReference type="Pfam" id="PF03547">
    <property type="entry name" value="Mem_trans"/>
    <property type="match status" value="1"/>
</dbReference>
<keyword evidence="3" id="KW-1003">Cell membrane</keyword>
<dbReference type="PANTHER" id="PTHR36838:SF3">
    <property type="entry name" value="TRANSPORTER AUXIN EFFLUX CARRIER EC FAMILY"/>
    <property type="match status" value="1"/>
</dbReference>
<comment type="caution">
    <text evidence="8">The sequence shown here is derived from an EMBL/GenBank/DDBJ whole genome shotgun (WGS) entry which is preliminary data.</text>
</comment>
<feature type="transmembrane region" description="Helical" evidence="7">
    <location>
        <begin position="230"/>
        <end position="249"/>
    </location>
</feature>
<reference evidence="9" key="1">
    <citation type="journal article" date="2019" name="Int. J. Syst. Evol. Microbiol.">
        <title>The Global Catalogue of Microorganisms (GCM) 10K type strain sequencing project: providing services to taxonomists for standard genome sequencing and annotation.</title>
        <authorList>
            <consortium name="The Broad Institute Genomics Platform"/>
            <consortium name="The Broad Institute Genome Sequencing Center for Infectious Disease"/>
            <person name="Wu L."/>
            <person name="Ma J."/>
        </authorList>
    </citation>
    <scope>NUCLEOTIDE SEQUENCE [LARGE SCALE GENOMIC DNA]</scope>
    <source>
        <strain evidence="9">KCTC 62195</strain>
    </source>
</reference>
<feature type="transmembrane region" description="Helical" evidence="7">
    <location>
        <begin position="166"/>
        <end position="186"/>
    </location>
</feature>
<organism evidence="8 9">
    <name type="scientific">Azotobacter bryophylli</name>
    <dbReference type="NCBI Taxonomy" id="1986537"/>
    <lineage>
        <taxon>Bacteria</taxon>
        <taxon>Pseudomonadati</taxon>
        <taxon>Pseudomonadota</taxon>
        <taxon>Gammaproteobacteria</taxon>
        <taxon>Pseudomonadales</taxon>
        <taxon>Pseudomonadaceae</taxon>
        <taxon>Azotobacter</taxon>
    </lineage>
</organism>
<evidence type="ECO:0000256" key="5">
    <source>
        <dbReference type="ARBA" id="ARBA00022989"/>
    </source>
</evidence>
<feature type="transmembrane region" description="Helical" evidence="7">
    <location>
        <begin position="65"/>
        <end position="84"/>
    </location>
</feature>
<evidence type="ECO:0000256" key="2">
    <source>
        <dbReference type="ARBA" id="ARBA00022448"/>
    </source>
</evidence>
<feature type="transmembrane region" description="Helical" evidence="7">
    <location>
        <begin position="121"/>
        <end position="145"/>
    </location>
</feature>
<sequence length="311" mass="32272">MLQILSITTPIFILIGLGFLSARGGLISREQVRGMGAVVINFALPALVLKAVSENPIGEVFNWQYLTAYGLGSLTVFCLGLLASRTLRREPLDSSAIAALGMANSNSGFVGYPIVAMTLGATAAIGLALNMVVENLLIIPLALALAEAGRQEGSALSVARETLKRLARSPLIIAMAIGLPLALLELRLPAVPARVVEMLATASAPLALFVIGGSLYGLRLSGMQGEIGMIAFGKLILHPLAVLLIFSLLPDVDPALMAAGVLFASAPMLSIYPILGQRFGVDGRCAAALLLTTVASFVTISTLLGFVAPSP</sequence>
<proteinExistence type="predicted"/>
<comment type="subcellular location">
    <subcellularLocation>
        <location evidence="1">Membrane</location>
        <topology evidence="1">Multi-pass membrane protein</topology>
    </subcellularLocation>
</comment>
<evidence type="ECO:0000256" key="4">
    <source>
        <dbReference type="ARBA" id="ARBA00022692"/>
    </source>
</evidence>
<evidence type="ECO:0000256" key="3">
    <source>
        <dbReference type="ARBA" id="ARBA00022475"/>
    </source>
</evidence>
<protein>
    <submittedName>
        <fullName evidence="8">AEC family transporter</fullName>
    </submittedName>
</protein>
<feature type="transmembrane region" description="Helical" evidence="7">
    <location>
        <begin position="34"/>
        <end position="53"/>
    </location>
</feature>
<feature type="transmembrane region" description="Helical" evidence="7">
    <location>
        <begin position="6"/>
        <end position="22"/>
    </location>
</feature>
<feature type="transmembrane region" description="Helical" evidence="7">
    <location>
        <begin position="287"/>
        <end position="308"/>
    </location>
</feature>
<keyword evidence="5 7" id="KW-1133">Transmembrane helix</keyword>
<evidence type="ECO:0000313" key="9">
    <source>
        <dbReference type="Proteomes" id="UP001595457"/>
    </source>
</evidence>
<evidence type="ECO:0000256" key="7">
    <source>
        <dbReference type="SAM" id="Phobius"/>
    </source>
</evidence>
<keyword evidence="4 7" id="KW-0812">Transmembrane</keyword>
<feature type="transmembrane region" description="Helical" evidence="7">
    <location>
        <begin position="255"/>
        <end position="275"/>
    </location>
</feature>
<feature type="transmembrane region" description="Helical" evidence="7">
    <location>
        <begin position="198"/>
        <end position="218"/>
    </location>
</feature>
<dbReference type="PANTHER" id="PTHR36838">
    <property type="entry name" value="AUXIN EFFLUX CARRIER FAMILY PROTEIN"/>
    <property type="match status" value="1"/>
</dbReference>
<dbReference type="InterPro" id="IPR004776">
    <property type="entry name" value="Mem_transp_PIN-like"/>
</dbReference>
<name>A0ABV7B010_9GAMM</name>
<accession>A0ABV7B010</accession>
<keyword evidence="9" id="KW-1185">Reference proteome</keyword>
<dbReference type="EMBL" id="JBHRSJ010000035">
    <property type="protein sequence ID" value="MFC2974598.1"/>
    <property type="molecule type" value="Genomic_DNA"/>
</dbReference>
<evidence type="ECO:0000256" key="1">
    <source>
        <dbReference type="ARBA" id="ARBA00004141"/>
    </source>
</evidence>
<feature type="transmembrane region" description="Helical" evidence="7">
    <location>
        <begin position="96"/>
        <end position="115"/>
    </location>
</feature>
<keyword evidence="2" id="KW-0813">Transport</keyword>
<evidence type="ECO:0000313" key="8">
    <source>
        <dbReference type="EMBL" id="MFC2974598.1"/>
    </source>
</evidence>
<dbReference type="Proteomes" id="UP001595457">
    <property type="component" value="Unassembled WGS sequence"/>
</dbReference>
<gene>
    <name evidence="8" type="ORF">ACFOJE_20605</name>
</gene>
<evidence type="ECO:0000256" key="6">
    <source>
        <dbReference type="ARBA" id="ARBA00023136"/>
    </source>
</evidence>
<keyword evidence="6 7" id="KW-0472">Membrane</keyword>